<gene>
    <name evidence="2" type="ORF">CARN7_1655</name>
</gene>
<proteinExistence type="predicted"/>
<name>E6QUD3_9ZZZZ</name>
<sequence length="100" mass="10637">MLNKKTVLTVLIALVSSVAMSAHAYTGENLAKNAKITLQTARSIALKTYPGKIVKVELEREAGGSGLRYTFDMQKKGQEAHEVGIDAATGKVLADGSDMD</sequence>
<evidence type="ECO:0000313" key="2">
    <source>
        <dbReference type="EMBL" id="CBI10855.1"/>
    </source>
</evidence>
<comment type="caution">
    <text evidence="2">The sequence shown here is derived from an EMBL/GenBank/DDBJ whole genome shotgun (WGS) entry which is preliminary data.</text>
</comment>
<dbReference type="EMBL" id="CABR01000109">
    <property type="protein sequence ID" value="CBI10855.1"/>
    <property type="molecule type" value="Genomic_DNA"/>
</dbReference>
<organism evidence="2">
    <name type="scientific">mine drainage metagenome</name>
    <dbReference type="NCBI Taxonomy" id="410659"/>
    <lineage>
        <taxon>unclassified sequences</taxon>
        <taxon>metagenomes</taxon>
        <taxon>ecological metagenomes</taxon>
    </lineage>
</organism>
<evidence type="ECO:0000259" key="1">
    <source>
        <dbReference type="Pfam" id="PF03413"/>
    </source>
</evidence>
<accession>E6QUD3</accession>
<dbReference type="InterPro" id="IPR025711">
    <property type="entry name" value="PepSY"/>
</dbReference>
<dbReference type="Pfam" id="PF03413">
    <property type="entry name" value="PepSY"/>
    <property type="match status" value="1"/>
</dbReference>
<reference evidence="2" key="1">
    <citation type="submission" date="2009-10" db="EMBL/GenBank/DDBJ databases">
        <title>Diversity of trophic interactions inside an arsenic-rich microbial ecosystem.</title>
        <authorList>
            <person name="Bertin P.N."/>
            <person name="Heinrich-Salmeron A."/>
            <person name="Pelletier E."/>
            <person name="Goulhen-Chollet F."/>
            <person name="Arsene-Ploetze F."/>
            <person name="Gallien S."/>
            <person name="Calteau A."/>
            <person name="Vallenet D."/>
            <person name="Casiot C."/>
            <person name="Chane-Woon-Ming B."/>
            <person name="Giloteaux L."/>
            <person name="Barakat M."/>
            <person name="Bonnefoy V."/>
            <person name="Bruneel O."/>
            <person name="Chandler M."/>
            <person name="Cleiss J."/>
            <person name="Duran R."/>
            <person name="Elbaz-Poulichet F."/>
            <person name="Fonknechten N."/>
            <person name="Lauga B."/>
            <person name="Mornico D."/>
            <person name="Ortet P."/>
            <person name="Schaeffer C."/>
            <person name="Siguier P."/>
            <person name="Alexander Thil Smith A."/>
            <person name="Van Dorsselaer A."/>
            <person name="Weissenbach J."/>
            <person name="Medigue C."/>
            <person name="Le Paslier D."/>
        </authorList>
    </citation>
    <scope>NUCLEOTIDE SEQUENCE</scope>
</reference>
<dbReference type="AlphaFoldDB" id="E6QUD3"/>
<protein>
    <submittedName>
        <fullName evidence="2">Putative peptidase family M4</fullName>
    </submittedName>
</protein>
<dbReference type="Gene3D" id="3.10.450.40">
    <property type="match status" value="1"/>
</dbReference>
<feature type="domain" description="PepSY" evidence="1">
    <location>
        <begin position="35"/>
        <end position="94"/>
    </location>
</feature>